<protein>
    <submittedName>
        <fullName evidence="1">Uncharacterized protein</fullName>
    </submittedName>
</protein>
<sequence>MPVPVQRRELAKKNEVSVLKPPFTLVRPLMRGGVGSVGSEGQLIGEWAPFYRRRAQGLGSDWGVQAEATSLYHPWTAPDASVCVLIGASRYFGCDLRMMPRVMMHFTVHSRPLIAAYLLDRDVPRCHDAMRTQTRLIPRDKADIYVTLL</sequence>
<dbReference type="Proteomes" id="UP000324222">
    <property type="component" value="Unassembled WGS sequence"/>
</dbReference>
<name>A0A5B7GDB4_PORTR</name>
<evidence type="ECO:0000313" key="1">
    <source>
        <dbReference type="EMBL" id="MPC55297.1"/>
    </source>
</evidence>
<comment type="caution">
    <text evidence="1">The sequence shown here is derived from an EMBL/GenBank/DDBJ whole genome shotgun (WGS) entry which is preliminary data.</text>
</comment>
<evidence type="ECO:0000313" key="2">
    <source>
        <dbReference type="Proteomes" id="UP000324222"/>
    </source>
</evidence>
<proteinExistence type="predicted"/>
<gene>
    <name evidence="1" type="ORF">E2C01_049229</name>
</gene>
<dbReference type="EMBL" id="VSRR010013058">
    <property type="protein sequence ID" value="MPC55297.1"/>
    <property type="molecule type" value="Genomic_DNA"/>
</dbReference>
<accession>A0A5B7GDB4</accession>
<keyword evidence="2" id="KW-1185">Reference proteome</keyword>
<dbReference type="AlphaFoldDB" id="A0A5B7GDB4"/>
<reference evidence="1 2" key="1">
    <citation type="submission" date="2019-05" db="EMBL/GenBank/DDBJ databases">
        <title>Another draft genome of Portunus trituberculatus and its Hox gene families provides insights of decapod evolution.</title>
        <authorList>
            <person name="Jeong J.-H."/>
            <person name="Song I."/>
            <person name="Kim S."/>
            <person name="Choi T."/>
            <person name="Kim D."/>
            <person name="Ryu S."/>
            <person name="Kim W."/>
        </authorList>
    </citation>
    <scope>NUCLEOTIDE SEQUENCE [LARGE SCALE GENOMIC DNA]</scope>
    <source>
        <tissue evidence="1">Muscle</tissue>
    </source>
</reference>
<organism evidence="1 2">
    <name type="scientific">Portunus trituberculatus</name>
    <name type="common">Swimming crab</name>
    <name type="synonym">Neptunus trituberculatus</name>
    <dbReference type="NCBI Taxonomy" id="210409"/>
    <lineage>
        <taxon>Eukaryota</taxon>
        <taxon>Metazoa</taxon>
        <taxon>Ecdysozoa</taxon>
        <taxon>Arthropoda</taxon>
        <taxon>Crustacea</taxon>
        <taxon>Multicrustacea</taxon>
        <taxon>Malacostraca</taxon>
        <taxon>Eumalacostraca</taxon>
        <taxon>Eucarida</taxon>
        <taxon>Decapoda</taxon>
        <taxon>Pleocyemata</taxon>
        <taxon>Brachyura</taxon>
        <taxon>Eubrachyura</taxon>
        <taxon>Portunoidea</taxon>
        <taxon>Portunidae</taxon>
        <taxon>Portuninae</taxon>
        <taxon>Portunus</taxon>
    </lineage>
</organism>